<dbReference type="RefSeq" id="WP_067038097.1">
    <property type="nucleotide sequence ID" value="NZ_CP187511.1"/>
</dbReference>
<sequence length="112" mass="13211">MNLAFCHTVRLKFKQISSVDESLVMACLGQLEYVDRIHFESKKSIISFRYDASQLELDIVIDVLDALGIRLYRDSYWWRCKLAFVYYLERNIRSNARHVPHCCGKPPNGLRR</sequence>
<gene>
    <name evidence="1" type="ORF">MGA5115_03075</name>
    <name evidence="2" type="ORF">MGA5116_02479</name>
</gene>
<evidence type="ECO:0000313" key="3">
    <source>
        <dbReference type="Proteomes" id="UP000092840"/>
    </source>
</evidence>
<reference evidence="2 3" key="1">
    <citation type="submission" date="2016-06" db="EMBL/GenBank/DDBJ databases">
        <authorList>
            <person name="Rodrigo-Torres L."/>
            <person name="Arahal D.R."/>
        </authorList>
    </citation>
    <scope>NUCLEOTIDE SEQUENCE [LARGE SCALE GENOMIC DNA]</scope>
    <source>
        <strain evidence="2 3">CECT 5116</strain>
    </source>
</reference>
<organism evidence="1 4">
    <name type="scientific">Marinomonas gallaica</name>
    <dbReference type="NCBI Taxonomy" id="1806667"/>
    <lineage>
        <taxon>Bacteria</taxon>
        <taxon>Pseudomonadati</taxon>
        <taxon>Pseudomonadota</taxon>
        <taxon>Gammaproteobacteria</taxon>
        <taxon>Oceanospirillales</taxon>
        <taxon>Oceanospirillaceae</taxon>
        <taxon>Marinomonas</taxon>
    </lineage>
</organism>
<evidence type="ECO:0000313" key="1">
    <source>
        <dbReference type="EMBL" id="SBT18914.1"/>
    </source>
</evidence>
<protein>
    <recommendedName>
        <fullName evidence="5">HMA domain-containing protein</fullName>
    </recommendedName>
</protein>
<proteinExistence type="predicted"/>
<evidence type="ECO:0008006" key="5">
    <source>
        <dbReference type="Google" id="ProtNLM"/>
    </source>
</evidence>
<dbReference type="EMBL" id="FLRB01000013">
    <property type="protein sequence ID" value="SBT21869.1"/>
    <property type="molecule type" value="Genomic_DNA"/>
</dbReference>
<evidence type="ECO:0000313" key="4">
    <source>
        <dbReference type="Proteomes" id="UP000092871"/>
    </source>
</evidence>
<dbReference type="Proteomes" id="UP000092840">
    <property type="component" value="Unassembled WGS sequence"/>
</dbReference>
<dbReference type="OrthoDB" id="5822659at2"/>
<accession>A0A1C3JUM1</accession>
<keyword evidence="3" id="KW-1185">Reference proteome</keyword>
<reference evidence="1 4" key="2">
    <citation type="submission" date="2016-06" db="EMBL/GenBank/DDBJ databases">
        <authorList>
            <person name="Kjaerup R.B."/>
            <person name="Dalgaard T.S."/>
            <person name="Juul-Madsen H.R."/>
        </authorList>
    </citation>
    <scope>NUCLEOTIDE SEQUENCE [LARGE SCALE GENOMIC DNA]</scope>
    <source>
        <strain evidence="1 4">CECT 5115</strain>
    </source>
</reference>
<evidence type="ECO:0000313" key="2">
    <source>
        <dbReference type="EMBL" id="SBT21869.1"/>
    </source>
</evidence>
<dbReference type="AlphaFoldDB" id="A0A1C3JUM1"/>
<dbReference type="EMBL" id="FLRA01000023">
    <property type="protein sequence ID" value="SBT18914.1"/>
    <property type="molecule type" value="Genomic_DNA"/>
</dbReference>
<name>A0A1C3JUM1_9GAMM</name>
<dbReference type="Proteomes" id="UP000092871">
    <property type="component" value="Unassembled WGS sequence"/>
</dbReference>